<sequence>MRALVFHGNLQYAEIPKAEIPKVIEKAYYPVINTLISKEIPFGLNLTGYTLDILPQDLISLIKEGIASGLIEVIGTSYTHAILPLLPLDRVEAQIQRDKEVKETRLEVSPKGFWLPELAYDPIIPAILKDNGYEYLFADGEAMLFSNHLNSAIKPIKPLYPHLIKAQRGEGLVYINYLLGLRELKKAVGMAFSGKVTLEAVKEIEAIPVWVAVNTAVMLGIGYFPLMNPKKVARWIKDKEEILLYGTDIEFLGYRDIAGYKMSVKGLLELLKELNTEITLPSKLKHSGKKLYLRTSSWAPDKSLKIWTEDEGNARLNMLSWSLKRELAFFAENSDARGWEPLPERRLDAFKAIYKAWRGGDGEY</sequence>
<accession>A0ABV4T5X5</accession>
<dbReference type="InterPro" id="IPR040042">
    <property type="entry name" value="Branching_enz_MT3115-like"/>
</dbReference>
<comment type="caution">
    <text evidence="4">The sequence shown here is derived from an EMBL/GenBank/DDBJ whole genome shotgun (WGS) entry which is preliminary data.</text>
</comment>
<evidence type="ECO:0000256" key="2">
    <source>
        <dbReference type="ARBA" id="ARBA00023277"/>
    </source>
</evidence>
<keyword evidence="2" id="KW-0119">Carbohydrate metabolism</keyword>
<feature type="domain" description="Glycoside hydrolase family 57 N-terminal" evidence="3">
    <location>
        <begin position="17"/>
        <end position="284"/>
    </location>
</feature>
<dbReference type="Gene3D" id="3.20.110.20">
    <property type="match status" value="1"/>
</dbReference>
<dbReference type="PANTHER" id="PTHR41695:SF1">
    <property type="entry name" value="1,4-ALPHA-GLUCAN BRANCHING ENZYME TK1436"/>
    <property type="match status" value="1"/>
</dbReference>
<evidence type="ECO:0000313" key="4">
    <source>
        <dbReference type="EMBL" id="MFA4804464.1"/>
    </source>
</evidence>
<organism evidence="4 5">
    <name type="scientific">Pyrococcus kukulkanii</name>
    <dbReference type="NCBI Taxonomy" id="1609559"/>
    <lineage>
        <taxon>Archaea</taxon>
        <taxon>Methanobacteriati</taxon>
        <taxon>Methanobacteriota</taxon>
        <taxon>Thermococci</taxon>
        <taxon>Thermococcales</taxon>
        <taxon>Thermococcaceae</taxon>
        <taxon>Pyrococcus</taxon>
    </lineage>
</organism>
<dbReference type="Pfam" id="PF03065">
    <property type="entry name" value="Glyco_hydro_57"/>
    <property type="match status" value="1"/>
</dbReference>
<dbReference type="EMBL" id="JARRIG010000004">
    <property type="protein sequence ID" value="MFA4804464.1"/>
    <property type="molecule type" value="Genomic_DNA"/>
</dbReference>
<evidence type="ECO:0000259" key="3">
    <source>
        <dbReference type="Pfam" id="PF03065"/>
    </source>
</evidence>
<proteinExistence type="inferred from homology"/>
<dbReference type="PANTHER" id="PTHR41695">
    <property type="entry name" value="1,4-ALPHA-GLUCAN BRANCHING ENZYME RV3031-RELATED"/>
    <property type="match status" value="1"/>
</dbReference>
<dbReference type="RefSeq" id="WP_372823846.1">
    <property type="nucleotide sequence ID" value="NZ_JARRIF010000004.1"/>
</dbReference>
<evidence type="ECO:0000313" key="5">
    <source>
        <dbReference type="Proteomes" id="UP001571980"/>
    </source>
</evidence>
<dbReference type="SUPFAM" id="SSF88713">
    <property type="entry name" value="Glycoside hydrolase/deacetylase"/>
    <property type="match status" value="1"/>
</dbReference>
<comment type="similarity">
    <text evidence="1">Belongs to the glycosyl hydrolase 57 family.</text>
</comment>
<name>A0ABV4T5X5_9EURY</name>
<evidence type="ECO:0000256" key="1">
    <source>
        <dbReference type="ARBA" id="ARBA00006821"/>
    </source>
</evidence>
<gene>
    <name evidence="4" type="ORF">P8X34_06905</name>
</gene>
<keyword evidence="5" id="KW-1185">Reference proteome</keyword>
<dbReference type="InterPro" id="IPR004300">
    <property type="entry name" value="Glyco_hydro_57_N"/>
</dbReference>
<protein>
    <submittedName>
        <fullName evidence="4">Polysaccharide deacetylase family protein</fullName>
    </submittedName>
</protein>
<dbReference type="InterPro" id="IPR011330">
    <property type="entry name" value="Glyco_hydro/deAcase_b/a-brl"/>
</dbReference>
<reference evidence="4 5" key="1">
    <citation type="submission" date="2023-03" db="EMBL/GenBank/DDBJ databases">
        <title>Speciation in Pyrococcus: adaptation to high temperature as a mechanism.</title>
        <authorList>
            <person name="Gu J."/>
        </authorList>
    </citation>
    <scope>NUCLEOTIDE SEQUENCE [LARGE SCALE GENOMIC DNA]</scope>
    <source>
        <strain evidence="4 5">LMOA34</strain>
    </source>
</reference>
<dbReference type="Proteomes" id="UP001571980">
    <property type="component" value="Unassembled WGS sequence"/>
</dbReference>